<feature type="region of interest" description="Disordered" evidence="1">
    <location>
        <begin position="1"/>
        <end position="26"/>
    </location>
</feature>
<keyword evidence="4" id="KW-1185">Reference proteome</keyword>
<dbReference type="EMBL" id="KQ978081">
    <property type="protein sequence ID" value="KYM97104.1"/>
    <property type="molecule type" value="Genomic_DNA"/>
</dbReference>
<dbReference type="GO" id="GO:0035023">
    <property type="term" value="P:regulation of Rho protein signal transduction"/>
    <property type="evidence" value="ECO:0007669"/>
    <property type="project" value="TreeGrafter"/>
</dbReference>
<feature type="region of interest" description="Disordered" evidence="1">
    <location>
        <begin position="114"/>
        <end position="152"/>
    </location>
</feature>
<gene>
    <name evidence="3" type="ORF">ALC62_12212</name>
</gene>
<reference evidence="3 4" key="1">
    <citation type="submission" date="2016-03" db="EMBL/GenBank/DDBJ databases">
        <title>Cyphomyrmex costatus WGS genome.</title>
        <authorList>
            <person name="Nygaard S."/>
            <person name="Hu H."/>
            <person name="Boomsma J."/>
            <person name="Zhang G."/>
        </authorList>
    </citation>
    <scope>NUCLEOTIDE SEQUENCE [LARGE SCALE GENOMIC DNA]</scope>
    <source>
        <strain evidence="3">MS0001</strain>
        <tissue evidence="3">Whole body</tissue>
    </source>
</reference>
<accession>A0A195C887</accession>
<evidence type="ECO:0000313" key="4">
    <source>
        <dbReference type="Proteomes" id="UP000078542"/>
    </source>
</evidence>
<proteinExistence type="predicted"/>
<protein>
    <submittedName>
        <fullName evidence="3">Rho GTPase-activating protein 7</fullName>
    </submittedName>
</protein>
<dbReference type="Gene3D" id="1.10.287.2070">
    <property type="match status" value="1"/>
</dbReference>
<keyword evidence="2" id="KW-0472">Membrane</keyword>
<dbReference type="AlphaFoldDB" id="A0A195C887"/>
<name>A0A195C887_9HYME</name>
<evidence type="ECO:0000256" key="1">
    <source>
        <dbReference type="SAM" id="MobiDB-lite"/>
    </source>
</evidence>
<dbReference type="InterPro" id="IPR013761">
    <property type="entry name" value="SAM/pointed_sf"/>
</dbReference>
<organism evidence="3 4">
    <name type="scientific">Cyphomyrmex costatus</name>
    <dbReference type="NCBI Taxonomy" id="456900"/>
    <lineage>
        <taxon>Eukaryota</taxon>
        <taxon>Metazoa</taxon>
        <taxon>Ecdysozoa</taxon>
        <taxon>Arthropoda</taxon>
        <taxon>Hexapoda</taxon>
        <taxon>Insecta</taxon>
        <taxon>Pterygota</taxon>
        <taxon>Neoptera</taxon>
        <taxon>Endopterygota</taxon>
        <taxon>Hymenoptera</taxon>
        <taxon>Apocrita</taxon>
        <taxon>Aculeata</taxon>
        <taxon>Formicoidea</taxon>
        <taxon>Formicidae</taxon>
        <taxon>Myrmicinae</taxon>
        <taxon>Cyphomyrmex</taxon>
    </lineage>
</organism>
<dbReference type="SUPFAM" id="SSF47769">
    <property type="entry name" value="SAM/Pointed domain"/>
    <property type="match status" value="1"/>
</dbReference>
<keyword evidence="2" id="KW-0812">Transmembrane</keyword>
<keyword evidence="2" id="KW-1133">Transmembrane helix</keyword>
<sequence length="286" mass="32403">MSSEDCRSSSTTSSGNIDQTRKTSGRRMSHFKEYKFFRSFSAKVENWPMRKAETLWRRMRERKIAEIEAQEACKWLRAAGFPQYAQMYEESLVAILQVMQQYDMLVLQRIGGHVAPGHGRRRSSNERHVGRRGGSGRRAQEPRKNSSTVSVGTESIRNYKHFVQYSALRTTTGSGQLTRGIPRNRFVCTKIARASSRGNGHDSQNRGVSEARAALSAFLLSEPAFGTAPNIGAFLLLPLCLHLVVFLFLPSLSSAEEHNRPRLWVRQTIRLLPRIRHSCGYSGCLR</sequence>
<dbReference type="GO" id="GO:0030036">
    <property type="term" value="P:actin cytoskeleton organization"/>
    <property type="evidence" value="ECO:0007669"/>
    <property type="project" value="TreeGrafter"/>
</dbReference>
<evidence type="ECO:0000256" key="2">
    <source>
        <dbReference type="SAM" id="Phobius"/>
    </source>
</evidence>
<dbReference type="PANTHER" id="PTHR12659:SF7">
    <property type="entry name" value="CROSSVEINLESS C, ISOFORM C"/>
    <property type="match status" value="1"/>
</dbReference>
<dbReference type="PANTHER" id="PTHR12659">
    <property type="entry name" value="RHO-TYPE GTPASE ACTIVATING PROTEIN"/>
    <property type="match status" value="1"/>
</dbReference>
<dbReference type="STRING" id="456900.A0A195C887"/>
<dbReference type="Proteomes" id="UP000078542">
    <property type="component" value="Unassembled WGS sequence"/>
</dbReference>
<feature type="transmembrane region" description="Helical" evidence="2">
    <location>
        <begin position="231"/>
        <end position="252"/>
    </location>
</feature>
<dbReference type="GO" id="GO:0005096">
    <property type="term" value="F:GTPase activator activity"/>
    <property type="evidence" value="ECO:0007669"/>
    <property type="project" value="TreeGrafter"/>
</dbReference>
<evidence type="ECO:0000313" key="3">
    <source>
        <dbReference type="EMBL" id="KYM97104.1"/>
    </source>
</evidence>